<protein>
    <submittedName>
        <fullName evidence="11">TonB-linked outer membrane protein, SusC/RagA family</fullName>
    </submittedName>
</protein>
<accession>A0A1H8UGN4</accession>
<feature type="signal peptide" evidence="8">
    <location>
        <begin position="1"/>
        <end position="30"/>
    </location>
</feature>
<dbReference type="GO" id="GO:0009279">
    <property type="term" value="C:cell outer membrane"/>
    <property type="evidence" value="ECO:0007669"/>
    <property type="project" value="UniProtKB-SubCell"/>
</dbReference>
<dbReference type="InterPro" id="IPR037066">
    <property type="entry name" value="Plug_dom_sf"/>
</dbReference>
<dbReference type="AlphaFoldDB" id="A0A1H8UGN4"/>
<dbReference type="Pfam" id="PF16344">
    <property type="entry name" value="FecR_C"/>
    <property type="match status" value="1"/>
</dbReference>
<proteinExistence type="inferred from homology"/>
<evidence type="ECO:0000313" key="11">
    <source>
        <dbReference type="EMBL" id="SEP02355.1"/>
    </source>
</evidence>
<comment type="subcellular location">
    <subcellularLocation>
        <location evidence="1 7">Cell outer membrane</location>
        <topology evidence="1 7">Multi-pass membrane protein</topology>
    </subcellularLocation>
</comment>
<keyword evidence="3 7" id="KW-1134">Transmembrane beta strand</keyword>
<dbReference type="Proteomes" id="UP000198942">
    <property type="component" value="Unassembled WGS sequence"/>
</dbReference>
<keyword evidence="12" id="KW-1185">Reference proteome</keyword>
<dbReference type="InterPro" id="IPR008969">
    <property type="entry name" value="CarboxyPept-like_regulatory"/>
</dbReference>
<keyword evidence="2 7" id="KW-0813">Transport</keyword>
<dbReference type="NCBIfam" id="TIGR04056">
    <property type="entry name" value="OMP_RagA_SusC"/>
    <property type="match status" value="1"/>
</dbReference>
<keyword evidence="5 7" id="KW-0472">Membrane</keyword>
<sequence length="1121" mass="123415">MKYKPILVKIMKITFLQLTLSLSLLGAAIAKESKAQAILDTKISVSESNTALKTVIKKLEQQYHINFVYSPDLINSNQKVNATYNQEALGSVLTDLFTPLNLAFEVSGDVIVIRGIGPRLSLPSLNKRNDLDMTQAPVSGKIVDEKGLPVPGVSIIIKGTKTGTVTDVNGGFSLNVAPGTVLVISAVGFETQEIPAKEGSMNIALVPANNNLTEVVVVGAVIKKGDLTGSVGSVSEKTLKELPVTNVNQAIQGRVAGVLIQNTDPRPGGTVSIKIRGNNSIQYGSNPIYVVDGLVVEDGFNSINPDDVASVDILKDASATALYGARGANGVVLITTKKGKSGEGKIDYNAWVGFQSFTHNINYLNAQQIVDLRVDAYANRYMDDNPNADRAAYVKTLLSPGSPAFGADELQTYNAGKTYNWLDRIKQRGVQQNHTVSFSKSTNDGSSLYVSFNYTDQKGLLKTSDYKRYGGKVNLDQKIKPWLKIGTNTTFARTEESYIDGGVFNIAANANPLLPINDTAAYLSWKGIKSPDLYNPIRSLRIDGKGNQNRLLTTNYVVINPIQGLNIRSGFSVDVRNQNYFNYIPRDLGQSIRNSTSGSATQKKDNWLNWQWDNSVTYDKSIGKNNFSALVSFGLTKNNHDYNQVDAQGFATDDFSFKYLGGAYLKDKFQLQSDFTTNSLVSYIGRLNYNYDNKYFATLTGRYDGSSRFGNGNKWGLFPSLALAWNVAREDFMKDANIDNLKLRAGYGISGNQNIPDFAYRSLYRPVFTNGSVTYVSDGRLGNPNLRWEKQKQLNAGVDLGILKNRLNITADYFIIHNNDLLMQRTLSTTSGFNNTIDNVGALLNKGFELNVNAHIINHNDFQWDFSANISSYRNRITKLYGSVDAIYNYGGFTGVDIQREGNLFLGKSLNSIYTYKFEKIAQQSDMDRIKGIDYGGRTIRPGDIIPVDVNGDKKVDDADRIVVGNTDPKFYGGFSTNFTYKNLSLNGVFTYNVGGKKISGLYEGLLNGTGEYAGIDDELNRWTPTNTSSNIPRAYQGTGRYGIGETDYAVQNSSYLRLSALTLAYSFNQQFMKKARLSNLRVYVTGSNLFTITKYKGYDPEGGDGYPMQKMIVAGVNVGF</sequence>
<dbReference type="InterPro" id="IPR039426">
    <property type="entry name" value="TonB-dep_rcpt-like"/>
</dbReference>
<dbReference type="InterPro" id="IPR012910">
    <property type="entry name" value="Plug_dom"/>
</dbReference>
<evidence type="ECO:0000256" key="2">
    <source>
        <dbReference type="ARBA" id="ARBA00022448"/>
    </source>
</evidence>
<dbReference type="InterPro" id="IPR032508">
    <property type="entry name" value="FecR_C"/>
</dbReference>
<dbReference type="InterPro" id="IPR023996">
    <property type="entry name" value="TonB-dep_OMP_SusC/RagA"/>
</dbReference>
<evidence type="ECO:0000256" key="7">
    <source>
        <dbReference type="PROSITE-ProRule" id="PRU01360"/>
    </source>
</evidence>
<evidence type="ECO:0000256" key="6">
    <source>
        <dbReference type="ARBA" id="ARBA00023237"/>
    </source>
</evidence>
<keyword evidence="8" id="KW-0732">Signal</keyword>
<dbReference type="Gene3D" id="2.40.170.20">
    <property type="entry name" value="TonB-dependent receptor, beta-barrel domain"/>
    <property type="match status" value="1"/>
</dbReference>
<dbReference type="InterPro" id="IPR023997">
    <property type="entry name" value="TonB-dep_OMP_SusC/RagA_CS"/>
</dbReference>
<evidence type="ECO:0000256" key="1">
    <source>
        <dbReference type="ARBA" id="ARBA00004571"/>
    </source>
</evidence>
<dbReference type="Gene3D" id="2.170.130.10">
    <property type="entry name" value="TonB-dependent receptor, plug domain"/>
    <property type="match status" value="1"/>
</dbReference>
<feature type="domain" description="TonB-dependent receptor plug" evidence="9">
    <location>
        <begin position="224"/>
        <end position="331"/>
    </location>
</feature>
<evidence type="ECO:0000256" key="3">
    <source>
        <dbReference type="ARBA" id="ARBA00022452"/>
    </source>
</evidence>
<feature type="chain" id="PRO_5011571231" evidence="8">
    <location>
        <begin position="31"/>
        <end position="1121"/>
    </location>
</feature>
<dbReference type="SUPFAM" id="SSF49464">
    <property type="entry name" value="Carboxypeptidase regulatory domain-like"/>
    <property type="match status" value="1"/>
</dbReference>
<reference evidence="12" key="1">
    <citation type="submission" date="2016-10" db="EMBL/GenBank/DDBJ databases">
        <authorList>
            <person name="Varghese N."/>
            <person name="Submissions S."/>
        </authorList>
    </citation>
    <scope>NUCLEOTIDE SEQUENCE [LARGE SCALE GENOMIC DNA]</scope>
    <source>
        <strain evidence="12">Gh-48</strain>
    </source>
</reference>
<comment type="similarity">
    <text evidence="7">Belongs to the TonB-dependent receptor family.</text>
</comment>
<keyword evidence="6 7" id="KW-0998">Cell outer membrane</keyword>
<dbReference type="Pfam" id="PF07715">
    <property type="entry name" value="Plug"/>
    <property type="match status" value="1"/>
</dbReference>
<dbReference type="Pfam" id="PF13715">
    <property type="entry name" value="CarbopepD_reg_2"/>
    <property type="match status" value="1"/>
</dbReference>
<evidence type="ECO:0000259" key="10">
    <source>
        <dbReference type="Pfam" id="PF16344"/>
    </source>
</evidence>
<gene>
    <name evidence="11" type="ORF">SAMN05192574_11943</name>
</gene>
<dbReference type="SUPFAM" id="SSF56935">
    <property type="entry name" value="Porins"/>
    <property type="match status" value="1"/>
</dbReference>
<evidence type="ECO:0000256" key="4">
    <source>
        <dbReference type="ARBA" id="ARBA00022692"/>
    </source>
</evidence>
<dbReference type="InterPro" id="IPR036942">
    <property type="entry name" value="Beta-barrel_TonB_sf"/>
</dbReference>
<dbReference type="Gene3D" id="3.55.50.30">
    <property type="match status" value="1"/>
</dbReference>
<dbReference type="Gene3D" id="2.60.40.1120">
    <property type="entry name" value="Carboxypeptidase-like, regulatory domain"/>
    <property type="match status" value="1"/>
</dbReference>
<evidence type="ECO:0000313" key="12">
    <source>
        <dbReference type="Proteomes" id="UP000198942"/>
    </source>
</evidence>
<evidence type="ECO:0000259" key="9">
    <source>
        <dbReference type="Pfam" id="PF07715"/>
    </source>
</evidence>
<evidence type="ECO:0000256" key="8">
    <source>
        <dbReference type="SAM" id="SignalP"/>
    </source>
</evidence>
<dbReference type="NCBIfam" id="TIGR04057">
    <property type="entry name" value="SusC_RagA_signa"/>
    <property type="match status" value="1"/>
</dbReference>
<feature type="domain" description="Protein FecR C-terminal" evidence="10">
    <location>
        <begin position="49"/>
        <end position="113"/>
    </location>
</feature>
<dbReference type="PROSITE" id="PS52016">
    <property type="entry name" value="TONB_DEPENDENT_REC_3"/>
    <property type="match status" value="1"/>
</dbReference>
<evidence type="ECO:0000256" key="5">
    <source>
        <dbReference type="ARBA" id="ARBA00023136"/>
    </source>
</evidence>
<dbReference type="EMBL" id="FOCL01000019">
    <property type="protein sequence ID" value="SEP02355.1"/>
    <property type="molecule type" value="Genomic_DNA"/>
</dbReference>
<keyword evidence="4 7" id="KW-0812">Transmembrane</keyword>
<organism evidence="11 12">
    <name type="scientific">Mucilaginibacter gossypiicola</name>
    <dbReference type="NCBI Taxonomy" id="551995"/>
    <lineage>
        <taxon>Bacteria</taxon>
        <taxon>Pseudomonadati</taxon>
        <taxon>Bacteroidota</taxon>
        <taxon>Sphingobacteriia</taxon>
        <taxon>Sphingobacteriales</taxon>
        <taxon>Sphingobacteriaceae</taxon>
        <taxon>Mucilaginibacter</taxon>
    </lineage>
</organism>
<dbReference type="STRING" id="551995.SAMN05192574_11943"/>
<name>A0A1H8UGN4_9SPHI</name>